<dbReference type="PANTHER" id="PTHR36302">
    <property type="entry name" value="BLR7088 PROTEIN"/>
    <property type="match status" value="1"/>
</dbReference>
<dbReference type="InterPro" id="IPR036182">
    <property type="entry name" value="PCuAC_sf"/>
</dbReference>
<dbReference type="Proteomes" id="UP000221011">
    <property type="component" value="Chromosome"/>
</dbReference>
<organism evidence="2 3">
    <name type="scientific">Streptomyces formicae</name>
    <dbReference type="NCBI Taxonomy" id="1616117"/>
    <lineage>
        <taxon>Bacteria</taxon>
        <taxon>Bacillati</taxon>
        <taxon>Actinomycetota</taxon>
        <taxon>Actinomycetes</taxon>
        <taxon>Kitasatosporales</taxon>
        <taxon>Streptomycetaceae</taxon>
        <taxon>Streptomyces</taxon>
    </lineage>
</organism>
<keyword evidence="3" id="KW-1185">Reference proteome</keyword>
<keyword evidence="1" id="KW-0472">Membrane</keyword>
<evidence type="ECO:0000256" key="1">
    <source>
        <dbReference type="SAM" id="Phobius"/>
    </source>
</evidence>
<protein>
    <submittedName>
        <fullName evidence="2">Cytoplasmic membrane protein FsxA</fullName>
    </submittedName>
</protein>
<dbReference type="KEGG" id="sfk:KY5_0614c"/>
<feature type="transmembrane region" description="Helical" evidence="1">
    <location>
        <begin position="21"/>
        <end position="48"/>
    </location>
</feature>
<evidence type="ECO:0000313" key="2">
    <source>
        <dbReference type="EMBL" id="ATL25632.1"/>
    </source>
</evidence>
<dbReference type="Gene3D" id="2.60.40.1890">
    <property type="entry name" value="PCu(A)C copper chaperone"/>
    <property type="match status" value="1"/>
</dbReference>
<dbReference type="RefSeq" id="WP_098240710.1">
    <property type="nucleotide sequence ID" value="NZ_CP022685.1"/>
</dbReference>
<gene>
    <name evidence="2" type="ORF">KY5_0614c</name>
</gene>
<dbReference type="PANTHER" id="PTHR36302:SF1">
    <property type="entry name" value="COPPER CHAPERONE PCU(A)C"/>
    <property type="match status" value="1"/>
</dbReference>
<evidence type="ECO:0000313" key="3">
    <source>
        <dbReference type="Proteomes" id="UP000221011"/>
    </source>
</evidence>
<sequence length="179" mass="18724">MTTSGPNAGPSRSARRLKQSVLAAVAPVVASLVASLVALGGLTAWTALGNAGTPPDVSVTRARVFQPTGGTPNTAAFFRITNRGGSADELTRVTSPSILSGIALSRHRMTPDGAAYRAAADRLRVPAHGTLDMTPMSSDVTVPSDRDWRMGDRIPFDLHFEHSGTVRVRAEVVRPGTPG</sequence>
<proteinExistence type="predicted"/>
<accession>A0A291Q219</accession>
<keyword evidence="1" id="KW-1133">Transmembrane helix</keyword>
<dbReference type="InterPro" id="IPR007410">
    <property type="entry name" value="LpqE-like"/>
</dbReference>
<name>A0A291Q219_9ACTN</name>
<keyword evidence="1" id="KW-0812">Transmembrane</keyword>
<dbReference type="SUPFAM" id="SSF110087">
    <property type="entry name" value="DR1885-like metal-binding protein"/>
    <property type="match status" value="1"/>
</dbReference>
<dbReference type="InterPro" id="IPR058248">
    <property type="entry name" value="Lxx211020-like"/>
</dbReference>
<dbReference type="Pfam" id="PF04314">
    <property type="entry name" value="PCuAC"/>
    <property type="match status" value="1"/>
</dbReference>
<reference evidence="2 3" key="1">
    <citation type="submission" date="2017-08" db="EMBL/GenBank/DDBJ databases">
        <title>Complete Genome Sequence of Streptomyces formicae KY5, the formicamycin producer.</title>
        <authorList>
            <person name="Holmes N.A."/>
            <person name="Devine R."/>
            <person name="Qin Z."/>
            <person name="Seipke R.F."/>
            <person name="Wilkinson B."/>
            <person name="Hutchings M.I."/>
        </authorList>
    </citation>
    <scope>NUCLEOTIDE SEQUENCE [LARGE SCALE GENOMIC DNA]</scope>
    <source>
        <strain evidence="2 3">KY5</strain>
    </source>
</reference>
<dbReference type="AlphaFoldDB" id="A0A291Q219"/>
<dbReference type="EMBL" id="CP022685">
    <property type="protein sequence ID" value="ATL25632.1"/>
    <property type="molecule type" value="Genomic_DNA"/>
</dbReference>